<dbReference type="EMBL" id="LRRQ01000126">
    <property type="protein sequence ID" value="OAM88648.1"/>
    <property type="molecule type" value="Genomic_DNA"/>
</dbReference>
<dbReference type="GO" id="GO:0005198">
    <property type="term" value="F:structural molecule activity"/>
    <property type="evidence" value="ECO:0007669"/>
    <property type="project" value="InterPro"/>
</dbReference>
<proteinExistence type="predicted"/>
<keyword evidence="2" id="KW-0282">Flagellum</keyword>
<dbReference type="GO" id="GO:0009424">
    <property type="term" value="C:bacterial-type flagellum hook"/>
    <property type="evidence" value="ECO:0007669"/>
    <property type="project" value="InterPro"/>
</dbReference>
<evidence type="ECO:0000313" key="3">
    <source>
        <dbReference type="Proteomes" id="UP000078486"/>
    </source>
</evidence>
<reference evidence="2 3" key="1">
    <citation type="submission" date="2016-01" db="EMBL/GenBank/DDBJ databases">
        <title>High potential of lignocellulose degradation of a new Verrucomicrobia species.</title>
        <authorList>
            <person name="Wang Y."/>
            <person name="Shi Y."/>
            <person name="Qiu Z."/>
            <person name="Liu S."/>
            <person name="Yang H."/>
        </authorList>
    </citation>
    <scope>NUCLEOTIDE SEQUENCE [LARGE SCALE GENOMIC DNA]</scope>
    <source>
        <strain evidence="2 3">TSB47</strain>
    </source>
</reference>
<dbReference type="OrthoDB" id="9758307at2"/>
<comment type="caution">
    <text evidence="2">The sequence shown here is derived from an EMBL/GenBank/DDBJ whole genome shotgun (WGS) entry which is preliminary data.</text>
</comment>
<accession>A0A178IFZ7</accession>
<sequence length="293" mass="30928">MRVSTNTVSNSILRQLTKLGEQQTLFNTQVATGQRIFNPSDDPAAAGRVISNQTEQRKISQYLTNIGKALELSQATYGGLEKIKAVSDRAGELATLGAGAISTDAMAAYAAEVDELIEEAVTLGNSRFGGDYLFAGTAVDTAPFTWNAAGDAIEYNGNTSQLGIPVSDGSAIKPGSAGATNESIADFINQLVGLRDALLSGDTTAVNDLRAGLEATEDVFVTALSGQGAVQMRLEVTQTQHESRMDNLEQVISNDADVDLTTAYVKLSRVSTAYEAALASSSNIMRMSLLDFL</sequence>
<dbReference type="InterPro" id="IPR001029">
    <property type="entry name" value="Flagellin_N"/>
</dbReference>
<evidence type="ECO:0000313" key="2">
    <source>
        <dbReference type="EMBL" id="OAM88648.1"/>
    </source>
</evidence>
<dbReference type="AlphaFoldDB" id="A0A178IFZ7"/>
<name>A0A178IFZ7_9BACT</name>
<gene>
    <name evidence="2" type="ORF">AW736_16425</name>
</gene>
<protein>
    <submittedName>
        <fullName evidence="2">Flagellin</fullName>
    </submittedName>
</protein>
<organism evidence="2 3">
    <name type="scientific">Termitidicoccus mucosus</name>
    <dbReference type="NCBI Taxonomy" id="1184151"/>
    <lineage>
        <taxon>Bacteria</taxon>
        <taxon>Pseudomonadati</taxon>
        <taxon>Verrucomicrobiota</taxon>
        <taxon>Opitutia</taxon>
        <taxon>Opitutales</taxon>
        <taxon>Opitutaceae</taxon>
        <taxon>Termitidicoccus</taxon>
    </lineage>
</organism>
<dbReference type="InterPro" id="IPR001492">
    <property type="entry name" value="Flagellin"/>
</dbReference>
<dbReference type="PANTHER" id="PTHR42792:SF1">
    <property type="entry name" value="FLAGELLAR HOOK-ASSOCIATED PROTEIN 3"/>
    <property type="match status" value="1"/>
</dbReference>
<evidence type="ECO:0000259" key="1">
    <source>
        <dbReference type="Pfam" id="PF00669"/>
    </source>
</evidence>
<keyword evidence="2" id="KW-0966">Cell projection</keyword>
<dbReference type="InterPro" id="IPR013384">
    <property type="entry name" value="Flagell_FlgL"/>
</dbReference>
<dbReference type="Proteomes" id="UP000078486">
    <property type="component" value="Unassembled WGS sequence"/>
</dbReference>
<dbReference type="Pfam" id="PF00669">
    <property type="entry name" value="Flagellin_N"/>
    <property type="match status" value="1"/>
</dbReference>
<dbReference type="SUPFAM" id="SSF64518">
    <property type="entry name" value="Phase 1 flagellin"/>
    <property type="match status" value="1"/>
</dbReference>
<keyword evidence="3" id="KW-1185">Reference proteome</keyword>
<dbReference type="STRING" id="1184151.AW736_16425"/>
<dbReference type="NCBIfam" id="TIGR02550">
    <property type="entry name" value="flagell_flgL"/>
    <property type="match status" value="1"/>
</dbReference>
<dbReference type="Gene3D" id="1.20.1330.10">
    <property type="entry name" value="f41 fragment of flagellin, N-terminal domain"/>
    <property type="match status" value="1"/>
</dbReference>
<feature type="domain" description="Flagellin N-terminal" evidence="1">
    <location>
        <begin position="3"/>
        <end position="137"/>
    </location>
</feature>
<keyword evidence="2" id="KW-0969">Cilium</keyword>
<dbReference type="RefSeq" id="WP_068771382.1">
    <property type="nucleotide sequence ID" value="NZ_CP109796.1"/>
</dbReference>
<dbReference type="PANTHER" id="PTHR42792">
    <property type="entry name" value="FLAGELLIN"/>
    <property type="match status" value="1"/>
</dbReference>
<dbReference type="GO" id="GO:0071973">
    <property type="term" value="P:bacterial-type flagellum-dependent cell motility"/>
    <property type="evidence" value="ECO:0007669"/>
    <property type="project" value="InterPro"/>
</dbReference>